<dbReference type="AlphaFoldDB" id="U9ULQ8"/>
<dbReference type="HOGENOM" id="CLU_1826304_0_0_1"/>
<protein>
    <submittedName>
        <fullName evidence="1">Uncharacterized protein</fullName>
    </submittedName>
</protein>
<proteinExistence type="predicted"/>
<evidence type="ECO:0000313" key="1">
    <source>
        <dbReference type="EMBL" id="ESA21330.1"/>
    </source>
</evidence>
<reference evidence="1" key="1">
    <citation type="submission" date="2013-07" db="EMBL/GenBank/DDBJ databases">
        <title>The genome of an arbuscular mycorrhizal fungus provides insights into the evolution of the oldest plant symbiosis.</title>
        <authorList>
            <consortium name="DOE Joint Genome Institute"/>
            <person name="Tisserant E."/>
            <person name="Malbreil M."/>
            <person name="Kuo A."/>
            <person name="Kohler A."/>
            <person name="Symeonidi A."/>
            <person name="Balestrini R."/>
            <person name="Charron P."/>
            <person name="Duensing N."/>
            <person name="Frei-dit-Frey N."/>
            <person name="Gianinazzi-Pearson V."/>
            <person name="Gilbert B."/>
            <person name="Handa Y."/>
            <person name="Hijri M."/>
            <person name="Kaul R."/>
            <person name="Kawaguchi M."/>
            <person name="Krajinski F."/>
            <person name="Lammers P."/>
            <person name="Lapierre D."/>
            <person name="Masclaux F.G."/>
            <person name="Murat C."/>
            <person name="Morin E."/>
            <person name="Ndikumana S."/>
            <person name="Pagni M."/>
            <person name="Petitpierre D."/>
            <person name="Requena N."/>
            <person name="Rosikiewicz P."/>
            <person name="Riley R."/>
            <person name="Saito K."/>
            <person name="San Clemente H."/>
            <person name="Shapiro H."/>
            <person name="van Tuinen D."/>
            <person name="Becard G."/>
            <person name="Bonfante P."/>
            <person name="Paszkowski U."/>
            <person name="Shachar-Hill Y."/>
            <person name="Young J.P."/>
            <person name="Sanders I.R."/>
            <person name="Henrissat B."/>
            <person name="Rensing S.A."/>
            <person name="Grigoriev I.V."/>
            <person name="Corradi N."/>
            <person name="Roux C."/>
            <person name="Martin F."/>
        </authorList>
    </citation>
    <scope>NUCLEOTIDE SEQUENCE</scope>
    <source>
        <strain evidence="1">DAOM 197198</strain>
    </source>
</reference>
<gene>
    <name evidence="1" type="ORF">GLOINDRAFT_91951</name>
</gene>
<name>U9ULQ8_RHIID</name>
<accession>U9ULQ8</accession>
<dbReference type="EMBL" id="KI276511">
    <property type="protein sequence ID" value="ESA21330.1"/>
    <property type="molecule type" value="Genomic_DNA"/>
</dbReference>
<organism evidence="1">
    <name type="scientific">Rhizophagus irregularis (strain DAOM 181602 / DAOM 197198 / MUCL 43194)</name>
    <name type="common">Arbuscular mycorrhizal fungus</name>
    <name type="synonym">Glomus intraradices</name>
    <dbReference type="NCBI Taxonomy" id="747089"/>
    <lineage>
        <taxon>Eukaryota</taxon>
        <taxon>Fungi</taxon>
        <taxon>Fungi incertae sedis</taxon>
        <taxon>Mucoromycota</taxon>
        <taxon>Glomeromycotina</taxon>
        <taxon>Glomeromycetes</taxon>
        <taxon>Glomerales</taxon>
        <taxon>Glomeraceae</taxon>
        <taxon>Rhizophagus</taxon>
    </lineage>
</organism>
<sequence length="141" mass="16985">MCVSDDKKLACISFITYEYGSKKREILEIYNMNNHQNIELDCHLGYDYYYFIFNLKEIKIFIDEEFEYDDNSKDESKQRRYIKENITVFSNEKFICTRIKDKIIIYSIELEIPIDSLDINNVIYQVVDFGIPSWKIVEKNV</sequence>